<evidence type="ECO:0000313" key="1">
    <source>
        <dbReference type="EMBL" id="GKV05581.1"/>
    </source>
</evidence>
<reference evidence="1 2" key="1">
    <citation type="journal article" date="2021" name="Commun. Biol.">
        <title>The genome of Shorea leprosula (Dipterocarpaceae) highlights the ecological relevance of drought in aseasonal tropical rainforests.</title>
        <authorList>
            <person name="Ng K.K.S."/>
            <person name="Kobayashi M.J."/>
            <person name="Fawcett J.A."/>
            <person name="Hatakeyama M."/>
            <person name="Paape T."/>
            <person name="Ng C.H."/>
            <person name="Ang C.C."/>
            <person name="Tnah L.H."/>
            <person name="Lee C.T."/>
            <person name="Nishiyama T."/>
            <person name="Sese J."/>
            <person name="O'Brien M.J."/>
            <person name="Copetti D."/>
            <person name="Mohd Noor M.I."/>
            <person name="Ong R.C."/>
            <person name="Putra M."/>
            <person name="Sireger I.Z."/>
            <person name="Indrioko S."/>
            <person name="Kosugi Y."/>
            <person name="Izuno A."/>
            <person name="Isagi Y."/>
            <person name="Lee S.L."/>
            <person name="Shimizu K.K."/>
        </authorList>
    </citation>
    <scope>NUCLEOTIDE SEQUENCE [LARGE SCALE GENOMIC DNA]</scope>
    <source>
        <strain evidence="1">214</strain>
    </source>
</reference>
<sequence length="141" mass="17067">MESEELVFLNHDDWQFEKLRESARTSDEIMESMFGNDEWQIERIVLSRKEEVIFLVEEVDTYILPSLKRREVGDLKEGKAIDILVYDEDTRDYYKLKLNYERPYYFLRNTSELYKKKGVSDGQRIGFRYEEQFATLVVKRL</sequence>
<dbReference type="Proteomes" id="UP001054252">
    <property type="component" value="Unassembled WGS sequence"/>
</dbReference>
<dbReference type="EMBL" id="BPVZ01000024">
    <property type="protein sequence ID" value="GKV05581.1"/>
    <property type="molecule type" value="Genomic_DNA"/>
</dbReference>
<organism evidence="1 2">
    <name type="scientific">Rubroshorea leprosula</name>
    <dbReference type="NCBI Taxonomy" id="152421"/>
    <lineage>
        <taxon>Eukaryota</taxon>
        <taxon>Viridiplantae</taxon>
        <taxon>Streptophyta</taxon>
        <taxon>Embryophyta</taxon>
        <taxon>Tracheophyta</taxon>
        <taxon>Spermatophyta</taxon>
        <taxon>Magnoliopsida</taxon>
        <taxon>eudicotyledons</taxon>
        <taxon>Gunneridae</taxon>
        <taxon>Pentapetalae</taxon>
        <taxon>rosids</taxon>
        <taxon>malvids</taxon>
        <taxon>Malvales</taxon>
        <taxon>Dipterocarpaceae</taxon>
        <taxon>Rubroshorea</taxon>
    </lineage>
</organism>
<evidence type="ECO:0000313" key="2">
    <source>
        <dbReference type="Proteomes" id="UP001054252"/>
    </source>
</evidence>
<proteinExistence type="predicted"/>
<gene>
    <name evidence="1" type="ORF">SLEP1_g17579</name>
</gene>
<keyword evidence="2" id="KW-1185">Reference proteome</keyword>
<accession>A0AAV5J3T8</accession>
<name>A0AAV5J3T8_9ROSI</name>
<dbReference type="AlphaFoldDB" id="A0AAV5J3T8"/>
<protein>
    <submittedName>
        <fullName evidence="1">Uncharacterized protein</fullName>
    </submittedName>
</protein>
<comment type="caution">
    <text evidence="1">The sequence shown here is derived from an EMBL/GenBank/DDBJ whole genome shotgun (WGS) entry which is preliminary data.</text>
</comment>